<dbReference type="InterPro" id="IPR012337">
    <property type="entry name" value="RNaseH-like_sf"/>
</dbReference>
<dbReference type="AlphaFoldDB" id="A0A9J6GL67"/>
<dbReference type="OrthoDB" id="8351564at2759"/>
<protein>
    <submittedName>
        <fullName evidence="1">Uncharacterized protein</fullName>
    </submittedName>
</protein>
<evidence type="ECO:0000313" key="2">
    <source>
        <dbReference type="Proteomes" id="UP000821853"/>
    </source>
</evidence>
<accession>A0A9J6GL67</accession>
<comment type="caution">
    <text evidence="1">The sequence shown here is derived from an EMBL/GenBank/DDBJ whole genome shotgun (WGS) entry which is preliminary data.</text>
</comment>
<reference evidence="1 2" key="1">
    <citation type="journal article" date="2020" name="Cell">
        <title>Large-Scale Comparative Analyses of Tick Genomes Elucidate Their Genetic Diversity and Vector Capacities.</title>
        <authorList>
            <consortium name="Tick Genome and Microbiome Consortium (TIGMIC)"/>
            <person name="Jia N."/>
            <person name="Wang J."/>
            <person name="Shi W."/>
            <person name="Du L."/>
            <person name="Sun Y."/>
            <person name="Zhan W."/>
            <person name="Jiang J.F."/>
            <person name="Wang Q."/>
            <person name="Zhang B."/>
            <person name="Ji P."/>
            <person name="Bell-Sakyi L."/>
            <person name="Cui X.M."/>
            <person name="Yuan T.T."/>
            <person name="Jiang B.G."/>
            <person name="Yang W.F."/>
            <person name="Lam T.T."/>
            <person name="Chang Q.C."/>
            <person name="Ding S.J."/>
            <person name="Wang X.J."/>
            <person name="Zhu J.G."/>
            <person name="Ruan X.D."/>
            <person name="Zhao L."/>
            <person name="Wei J.T."/>
            <person name="Ye R.Z."/>
            <person name="Que T.C."/>
            <person name="Du C.H."/>
            <person name="Zhou Y.H."/>
            <person name="Cheng J.X."/>
            <person name="Dai P.F."/>
            <person name="Guo W.B."/>
            <person name="Han X.H."/>
            <person name="Huang E.J."/>
            <person name="Li L.F."/>
            <person name="Wei W."/>
            <person name="Gao Y.C."/>
            <person name="Liu J.Z."/>
            <person name="Shao H.Z."/>
            <person name="Wang X."/>
            <person name="Wang C.C."/>
            <person name="Yang T.C."/>
            <person name="Huo Q.B."/>
            <person name="Li W."/>
            <person name="Chen H.Y."/>
            <person name="Chen S.E."/>
            <person name="Zhou L.G."/>
            <person name="Ni X.B."/>
            <person name="Tian J.H."/>
            <person name="Sheng Y."/>
            <person name="Liu T."/>
            <person name="Pan Y.S."/>
            <person name="Xia L.Y."/>
            <person name="Li J."/>
            <person name="Zhao F."/>
            <person name="Cao W.C."/>
        </authorList>
    </citation>
    <scope>NUCLEOTIDE SEQUENCE [LARGE SCALE GENOMIC DNA]</scope>
    <source>
        <strain evidence="1">HaeL-2018</strain>
    </source>
</reference>
<evidence type="ECO:0000313" key="1">
    <source>
        <dbReference type="EMBL" id="KAH9375657.1"/>
    </source>
</evidence>
<sequence length="94" mass="10500">MDATFKLRRYNFNTCPFPGIHTSARIASVFEQLVSDWEVPGTVCPFYVVTDNARNMRAATRGLSWHERNCFAHTLQLAIGDAEVITPGLVALSK</sequence>
<keyword evidence="2" id="KW-1185">Reference proteome</keyword>
<gene>
    <name evidence="1" type="ORF">HPB48_008666</name>
</gene>
<dbReference type="EMBL" id="JABSTR010000007">
    <property type="protein sequence ID" value="KAH9375657.1"/>
    <property type="molecule type" value="Genomic_DNA"/>
</dbReference>
<proteinExistence type="predicted"/>
<organism evidence="1 2">
    <name type="scientific">Haemaphysalis longicornis</name>
    <name type="common">Bush tick</name>
    <dbReference type="NCBI Taxonomy" id="44386"/>
    <lineage>
        <taxon>Eukaryota</taxon>
        <taxon>Metazoa</taxon>
        <taxon>Ecdysozoa</taxon>
        <taxon>Arthropoda</taxon>
        <taxon>Chelicerata</taxon>
        <taxon>Arachnida</taxon>
        <taxon>Acari</taxon>
        <taxon>Parasitiformes</taxon>
        <taxon>Ixodida</taxon>
        <taxon>Ixodoidea</taxon>
        <taxon>Ixodidae</taxon>
        <taxon>Haemaphysalinae</taxon>
        <taxon>Haemaphysalis</taxon>
    </lineage>
</organism>
<dbReference type="VEuPathDB" id="VectorBase:HLOH_042120"/>
<dbReference type="Proteomes" id="UP000821853">
    <property type="component" value="Chromosome 5"/>
</dbReference>
<name>A0A9J6GL67_HAELO</name>
<dbReference type="SUPFAM" id="SSF53098">
    <property type="entry name" value="Ribonuclease H-like"/>
    <property type="match status" value="1"/>
</dbReference>